<dbReference type="EMBL" id="CM042891">
    <property type="protein sequence ID" value="KAI4303665.1"/>
    <property type="molecule type" value="Genomic_DNA"/>
</dbReference>
<proteinExistence type="predicted"/>
<dbReference type="Proteomes" id="UP001057402">
    <property type="component" value="Chromosome 12"/>
</dbReference>
<reference evidence="2" key="1">
    <citation type="journal article" date="2023" name="Front. Plant Sci.">
        <title>Chromosomal-level genome assembly of Melastoma candidum provides insights into trichome evolution.</title>
        <authorList>
            <person name="Zhong Y."/>
            <person name="Wu W."/>
            <person name="Sun C."/>
            <person name="Zou P."/>
            <person name="Liu Y."/>
            <person name="Dai S."/>
            <person name="Zhou R."/>
        </authorList>
    </citation>
    <scope>NUCLEOTIDE SEQUENCE [LARGE SCALE GENOMIC DNA]</scope>
</reference>
<evidence type="ECO:0000313" key="2">
    <source>
        <dbReference type="Proteomes" id="UP001057402"/>
    </source>
</evidence>
<gene>
    <name evidence="1" type="ORF">MLD38_039266</name>
</gene>
<protein>
    <submittedName>
        <fullName evidence="1">Uncharacterized protein</fullName>
    </submittedName>
</protein>
<sequence>MLKQSSSEAWYAVSAVRPVVSVTDESCDRCLWPRSPFVATVYIHTAPLCHVGGLLSALAMFMVGAHHVFIPKFDPGLAVDAIQKHSVNSLITEPTFTTDRSSFFREKESWKGTESIRKLLNGGGSLPLESTSETIRLFPSARSLSAYSNNIEMAAHRLLC</sequence>
<name>A0ACB9L2F1_9MYRT</name>
<keyword evidence="2" id="KW-1185">Reference proteome</keyword>
<comment type="caution">
    <text evidence="1">The sequence shown here is derived from an EMBL/GenBank/DDBJ whole genome shotgun (WGS) entry which is preliminary data.</text>
</comment>
<organism evidence="1 2">
    <name type="scientific">Melastoma candidum</name>
    <dbReference type="NCBI Taxonomy" id="119954"/>
    <lineage>
        <taxon>Eukaryota</taxon>
        <taxon>Viridiplantae</taxon>
        <taxon>Streptophyta</taxon>
        <taxon>Embryophyta</taxon>
        <taxon>Tracheophyta</taxon>
        <taxon>Spermatophyta</taxon>
        <taxon>Magnoliopsida</taxon>
        <taxon>eudicotyledons</taxon>
        <taxon>Gunneridae</taxon>
        <taxon>Pentapetalae</taxon>
        <taxon>rosids</taxon>
        <taxon>malvids</taxon>
        <taxon>Myrtales</taxon>
        <taxon>Melastomataceae</taxon>
        <taxon>Melastomatoideae</taxon>
        <taxon>Melastomateae</taxon>
        <taxon>Melastoma</taxon>
    </lineage>
</organism>
<evidence type="ECO:0000313" key="1">
    <source>
        <dbReference type="EMBL" id="KAI4303665.1"/>
    </source>
</evidence>
<accession>A0ACB9L2F1</accession>